<keyword evidence="1" id="KW-0472">Membrane</keyword>
<organism evidence="2 3">
    <name type="scientific">Terrabacter carboxydivorans</name>
    <dbReference type="NCBI Taxonomy" id="619730"/>
    <lineage>
        <taxon>Bacteria</taxon>
        <taxon>Bacillati</taxon>
        <taxon>Actinomycetota</taxon>
        <taxon>Actinomycetes</taxon>
        <taxon>Micrococcales</taxon>
        <taxon>Intrasporangiaceae</taxon>
        <taxon>Terrabacter</taxon>
    </lineage>
</organism>
<dbReference type="RefSeq" id="WP_344257554.1">
    <property type="nucleotide sequence ID" value="NZ_BAAARE010000050.1"/>
</dbReference>
<name>A0ABN3MMK6_9MICO</name>
<evidence type="ECO:0000256" key="1">
    <source>
        <dbReference type="SAM" id="Phobius"/>
    </source>
</evidence>
<proteinExistence type="predicted"/>
<keyword evidence="1" id="KW-0812">Transmembrane</keyword>
<protein>
    <submittedName>
        <fullName evidence="2">Uncharacterized protein</fullName>
    </submittedName>
</protein>
<keyword evidence="3" id="KW-1185">Reference proteome</keyword>
<sequence>MSDLRSFARETERSLTQPPFELMIAIRRRVHRRRAAVTVAAAVAAVLALVLAVAGLSQLGHKPIPARPAPHLTTPDLPSWTADEIVGNADAFILAQSQSRTQPGTVLTVWKRCTRAVPDHDCLGREAIAVVDRAGHRFVTLTAVTDSSQHPSPGGDGLFREVGDGRWYWAHQNPGPYLVSATMGVPVQLTVLDRPFTRSFGVPTVECADQVGVCTLNEGARTLERLLVPDVPDTRWAIPTAKGCGLWGLAGVGAHLRLIIQQRDGTFAGADLPDTPMSVSLAEGGSNCEVAYYHGVVLGRNQLVVSLDQGRTWQIREARLPQEAGYVEQQPRLRVLIPPHWQALPPMSHALPPPGALHPL</sequence>
<feature type="transmembrane region" description="Helical" evidence="1">
    <location>
        <begin position="35"/>
        <end position="56"/>
    </location>
</feature>
<reference evidence="2 3" key="1">
    <citation type="journal article" date="2019" name="Int. J. Syst. Evol. Microbiol.">
        <title>The Global Catalogue of Microorganisms (GCM) 10K type strain sequencing project: providing services to taxonomists for standard genome sequencing and annotation.</title>
        <authorList>
            <consortium name="The Broad Institute Genomics Platform"/>
            <consortium name="The Broad Institute Genome Sequencing Center for Infectious Disease"/>
            <person name="Wu L."/>
            <person name="Ma J."/>
        </authorList>
    </citation>
    <scope>NUCLEOTIDE SEQUENCE [LARGE SCALE GENOMIC DNA]</scope>
    <source>
        <strain evidence="2 3">JCM 16259</strain>
    </source>
</reference>
<dbReference type="EMBL" id="BAAARE010000050">
    <property type="protein sequence ID" value="GAA2503778.1"/>
    <property type="molecule type" value="Genomic_DNA"/>
</dbReference>
<keyword evidence="1" id="KW-1133">Transmembrane helix</keyword>
<evidence type="ECO:0000313" key="2">
    <source>
        <dbReference type="EMBL" id="GAA2503778.1"/>
    </source>
</evidence>
<comment type="caution">
    <text evidence="2">The sequence shown here is derived from an EMBL/GenBank/DDBJ whole genome shotgun (WGS) entry which is preliminary data.</text>
</comment>
<dbReference type="Proteomes" id="UP001500730">
    <property type="component" value="Unassembled WGS sequence"/>
</dbReference>
<accession>A0ABN3MMK6</accession>
<evidence type="ECO:0000313" key="3">
    <source>
        <dbReference type="Proteomes" id="UP001500730"/>
    </source>
</evidence>
<gene>
    <name evidence="2" type="ORF">GCM10009858_47100</name>
</gene>